<evidence type="ECO:0000256" key="1">
    <source>
        <dbReference type="ARBA" id="ARBA00022553"/>
    </source>
</evidence>
<accession>A0ABY7TPD6</accession>
<keyword evidence="1 2" id="KW-0597">Phosphoprotein</keyword>
<dbReference type="Pfam" id="PF00072">
    <property type="entry name" value="Response_reg"/>
    <property type="match status" value="1"/>
</dbReference>
<dbReference type="InterPro" id="IPR050595">
    <property type="entry name" value="Bact_response_regulator"/>
</dbReference>
<keyword evidence="5" id="KW-1185">Reference proteome</keyword>
<dbReference type="EMBL" id="CP117411">
    <property type="protein sequence ID" value="WCT74888.1"/>
    <property type="molecule type" value="Genomic_DNA"/>
</dbReference>
<gene>
    <name evidence="4" type="ORF">PQ455_06625</name>
</gene>
<protein>
    <submittedName>
        <fullName evidence="4">Response regulator</fullName>
    </submittedName>
</protein>
<dbReference type="RefSeq" id="WP_273690308.1">
    <property type="nucleotide sequence ID" value="NZ_CP117411.1"/>
</dbReference>
<dbReference type="PANTHER" id="PTHR44591">
    <property type="entry name" value="STRESS RESPONSE REGULATOR PROTEIN 1"/>
    <property type="match status" value="1"/>
</dbReference>
<organism evidence="4 5">
    <name type="scientific">Sphingomonas naphthae</name>
    <dbReference type="NCBI Taxonomy" id="1813468"/>
    <lineage>
        <taxon>Bacteria</taxon>
        <taxon>Pseudomonadati</taxon>
        <taxon>Pseudomonadota</taxon>
        <taxon>Alphaproteobacteria</taxon>
        <taxon>Sphingomonadales</taxon>
        <taxon>Sphingomonadaceae</taxon>
        <taxon>Sphingomonas</taxon>
    </lineage>
</organism>
<name>A0ABY7TPD6_9SPHN</name>
<reference evidence="4 5" key="1">
    <citation type="submission" date="2023-02" db="EMBL/GenBank/DDBJ databases">
        <title>Genome sequence of Sphingomonas naphthae.</title>
        <authorList>
            <person name="Kim S."/>
            <person name="Heo J."/>
            <person name="Kwon S.-W."/>
        </authorList>
    </citation>
    <scope>NUCLEOTIDE SEQUENCE [LARGE SCALE GENOMIC DNA]</scope>
    <source>
        <strain evidence="4 5">KACC 18716</strain>
    </source>
</reference>
<dbReference type="Gene3D" id="3.40.50.2300">
    <property type="match status" value="1"/>
</dbReference>
<dbReference type="SUPFAM" id="SSF52172">
    <property type="entry name" value="CheY-like"/>
    <property type="match status" value="1"/>
</dbReference>
<dbReference type="PROSITE" id="PS50110">
    <property type="entry name" value="RESPONSE_REGULATORY"/>
    <property type="match status" value="1"/>
</dbReference>
<dbReference type="SMART" id="SM00448">
    <property type="entry name" value="REC"/>
    <property type="match status" value="1"/>
</dbReference>
<dbReference type="InterPro" id="IPR001789">
    <property type="entry name" value="Sig_transdc_resp-reg_receiver"/>
</dbReference>
<evidence type="ECO:0000313" key="5">
    <source>
        <dbReference type="Proteomes" id="UP001220395"/>
    </source>
</evidence>
<dbReference type="Proteomes" id="UP001220395">
    <property type="component" value="Chromosome"/>
</dbReference>
<dbReference type="InterPro" id="IPR011006">
    <property type="entry name" value="CheY-like_superfamily"/>
</dbReference>
<evidence type="ECO:0000313" key="4">
    <source>
        <dbReference type="EMBL" id="WCT74888.1"/>
    </source>
</evidence>
<feature type="modified residue" description="4-aspartylphosphate" evidence="2">
    <location>
        <position position="56"/>
    </location>
</feature>
<evidence type="ECO:0000256" key="2">
    <source>
        <dbReference type="PROSITE-ProRule" id="PRU00169"/>
    </source>
</evidence>
<evidence type="ECO:0000259" key="3">
    <source>
        <dbReference type="PROSITE" id="PS50110"/>
    </source>
</evidence>
<proteinExistence type="predicted"/>
<sequence length="119" mass="12432">MTTPLSVLIVEDEPLIVMMLEDFVDALDHVVAGTASSCADALVAVEKGGFDVAILDLRLTDGPSWPVADALADRGIPYLLASGGHVDPPPARHAGAVMLAKPFTMDGVEDALKRVVSPK</sequence>
<dbReference type="PANTHER" id="PTHR44591:SF24">
    <property type="entry name" value="PROTEIN-GLUTAMATE METHYLESTERASE_PROTEIN-GLUTAMINE GLUTAMINASE 1"/>
    <property type="match status" value="1"/>
</dbReference>
<feature type="domain" description="Response regulatory" evidence="3">
    <location>
        <begin position="6"/>
        <end position="116"/>
    </location>
</feature>